<dbReference type="InterPro" id="IPR050131">
    <property type="entry name" value="Peptidase_S8_subtilisin-like"/>
</dbReference>
<accession>A0A5P9Q7P8</accession>
<dbReference type="AlphaFoldDB" id="A0A5P9Q7P8"/>
<name>A0A5P9Q7P8_9MICO</name>
<dbReference type="Gene3D" id="3.40.50.200">
    <property type="entry name" value="Peptidase S8/S53 domain"/>
    <property type="match status" value="1"/>
</dbReference>
<dbReference type="RefSeq" id="WP_051136787.1">
    <property type="nucleotide sequence ID" value="NZ_CP045529.1"/>
</dbReference>
<keyword evidence="3 5" id="KW-0378">Hydrolase</keyword>
<dbReference type="Pfam" id="PF00082">
    <property type="entry name" value="Peptidase_S8"/>
    <property type="match status" value="1"/>
</dbReference>
<reference evidence="8 9" key="1">
    <citation type="submission" date="2019-10" db="EMBL/GenBank/DDBJ databases">
        <title>Genome sequence of Luteimicrobium xylanilyticum HY-24.</title>
        <authorList>
            <person name="Kim D.Y."/>
            <person name="Park H.-Y."/>
        </authorList>
    </citation>
    <scope>NUCLEOTIDE SEQUENCE [LARGE SCALE GENOMIC DNA]</scope>
    <source>
        <strain evidence="8 9">HY-24</strain>
    </source>
</reference>
<dbReference type="EMBL" id="CP045529">
    <property type="protein sequence ID" value="QFU97306.1"/>
    <property type="molecule type" value="Genomic_DNA"/>
</dbReference>
<dbReference type="GO" id="GO:0006508">
    <property type="term" value="P:proteolysis"/>
    <property type="evidence" value="ECO:0007669"/>
    <property type="project" value="UniProtKB-KW"/>
</dbReference>
<dbReference type="InterPro" id="IPR015500">
    <property type="entry name" value="Peptidase_S8_subtilisin-rel"/>
</dbReference>
<evidence type="ECO:0000256" key="4">
    <source>
        <dbReference type="ARBA" id="ARBA00022825"/>
    </source>
</evidence>
<feature type="domain" description="Peptidase S8/S53" evidence="7">
    <location>
        <begin position="187"/>
        <end position="473"/>
    </location>
</feature>
<sequence length="509" mass="52961">MSEIPPGTGDPGASGGRPARTLRDHDGVVHEVRDLDPVRARVRRPRRVAPTRYVADRLIVRTAPDGAADDALVAALREAAGRRGLDVRVTEAPVAEARESASRQGVAVHVAGDGVDAWELLDEVAEGVGASSEAARVGLDHVLQGHRRTTGYGVPGSREPATFVGPAPRRVYADADVWTTAEGVSRPVVAIVDTGVGQHTWFDAPSPVVARGVLLDGAPIGTYDDHEPDGDAEPGSTAEGTISEYSGHGTFIAGVVHQVCPDAVILPVRVSGPTGESTEWDVARSLERLLDFHLRGVAGNDVCAAVDVVVLPLGYYPEETESDDYDGVLRGVLRDLREAGVLVVVSAGNDGSSRPVYPAAWAPSVRRVPGGPVVPELPSDLGPGYTPVLTVTASNPNGTLADFANDGPWVTAVRPGAKSLSTMPTTFDGPEVPQVRTADGLRESVDPDDYRGGFALWSGTSFAAPVLAGQLASAVLSARVRGARASSRVAAAWDAVVAVGDLYAEAPAT</sequence>
<proteinExistence type="inferred from homology"/>
<evidence type="ECO:0000256" key="2">
    <source>
        <dbReference type="ARBA" id="ARBA00022670"/>
    </source>
</evidence>
<dbReference type="SUPFAM" id="SSF52743">
    <property type="entry name" value="Subtilisin-like"/>
    <property type="match status" value="1"/>
</dbReference>
<evidence type="ECO:0000256" key="3">
    <source>
        <dbReference type="ARBA" id="ARBA00022801"/>
    </source>
</evidence>
<dbReference type="KEGG" id="lxl:KDY119_00804"/>
<dbReference type="PRINTS" id="PR00723">
    <property type="entry name" value="SUBTILISIN"/>
</dbReference>
<organism evidence="8 9">
    <name type="scientific">Luteimicrobium xylanilyticum</name>
    <dbReference type="NCBI Taxonomy" id="1133546"/>
    <lineage>
        <taxon>Bacteria</taxon>
        <taxon>Bacillati</taxon>
        <taxon>Actinomycetota</taxon>
        <taxon>Actinomycetes</taxon>
        <taxon>Micrococcales</taxon>
        <taxon>Luteimicrobium</taxon>
    </lineage>
</organism>
<protein>
    <recommendedName>
        <fullName evidence="7">Peptidase S8/S53 domain-containing protein</fullName>
    </recommendedName>
</protein>
<evidence type="ECO:0000256" key="1">
    <source>
        <dbReference type="ARBA" id="ARBA00011073"/>
    </source>
</evidence>
<keyword evidence="4 5" id="KW-0720">Serine protease</keyword>
<dbReference type="InterPro" id="IPR000209">
    <property type="entry name" value="Peptidase_S8/S53_dom"/>
</dbReference>
<dbReference type="Proteomes" id="UP000326702">
    <property type="component" value="Chromosome"/>
</dbReference>
<evidence type="ECO:0000256" key="5">
    <source>
        <dbReference type="PROSITE-ProRule" id="PRU01240"/>
    </source>
</evidence>
<dbReference type="InterPro" id="IPR036852">
    <property type="entry name" value="Peptidase_S8/S53_dom_sf"/>
</dbReference>
<dbReference type="PANTHER" id="PTHR43806:SF11">
    <property type="entry name" value="CEREVISIN-RELATED"/>
    <property type="match status" value="1"/>
</dbReference>
<evidence type="ECO:0000313" key="8">
    <source>
        <dbReference type="EMBL" id="QFU97306.1"/>
    </source>
</evidence>
<dbReference type="PROSITE" id="PS51892">
    <property type="entry name" value="SUBTILASE"/>
    <property type="match status" value="1"/>
</dbReference>
<evidence type="ECO:0000259" key="7">
    <source>
        <dbReference type="Pfam" id="PF00082"/>
    </source>
</evidence>
<feature type="region of interest" description="Disordered" evidence="6">
    <location>
        <begin position="1"/>
        <end position="26"/>
    </location>
</feature>
<evidence type="ECO:0000313" key="9">
    <source>
        <dbReference type="Proteomes" id="UP000326702"/>
    </source>
</evidence>
<feature type="active site" description="Charge relay system" evidence="5">
    <location>
        <position position="193"/>
    </location>
</feature>
<evidence type="ECO:0000256" key="6">
    <source>
        <dbReference type="SAM" id="MobiDB-lite"/>
    </source>
</evidence>
<comment type="similarity">
    <text evidence="1 5">Belongs to the peptidase S8 family.</text>
</comment>
<dbReference type="PANTHER" id="PTHR43806">
    <property type="entry name" value="PEPTIDASE S8"/>
    <property type="match status" value="1"/>
</dbReference>
<keyword evidence="2 5" id="KW-0645">Protease</keyword>
<feature type="region of interest" description="Disordered" evidence="6">
    <location>
        <begin position="220"/>
        <end position="239"/>
    </location>
</feature>
<dbReference type="GO" id="GO:0004252">
    <property type="term" value="F:serine-type endopeptidase activity"/>
    <property type="evidence" value="ECO:0007669"/>
    <property type="project" value="UniProtKB-UniRule"/>
</dbReference>
<gene>
    <name evidence="8" type="ORF">KDY119_00804</name>
</gene>
<feature type="active site" description="Charge relay system" evidence="5">
    <location>
        <position position="461"/>
    </location>
</feature>
<keyword evidence="9" id="KW-1185">Reference proteome</keyword>
<feature type="active site" description="Charge relay system" evidence="5">
    <location>
        <position position="248"/>
    </location>
</feature>